<evidence type="ECO:0000313" key="10">
    <source>
        <dbReference type="Proteomes" id="UP000267268"/>
    </source>
</evidence>
<protein>
    <recommendedName>
        <fullName evidence="4 5">Pyrroline-5-carboxylate reductase</fullName>
        <shortName evidence="4">P5C reductase</shortName>
        <shortName evidence="4">P5CR</shortName>
        <ecNumber evidence="4 5">1.5.1.2</ecNumber>
    </recommendedName>
    <alternativeName>
        <fullName evidence="4">PCA reductase</fullName>
    </alternativeName>
</protein>
<gene>
    <name evidence="4 9" type="primary">proC</name>
    <name evidence="9" type="ORF">EI427_19120</name>
</gene>
<dbReference type="EMBL" id="CP034562">
    <property type="protein sequence ID" value="AZQ64248.1"/>
    <property type="molecule type" value="Genomic_DNA"/>
</dbReference>
<comment type="subcellular location">
    <subcellularLocation>
        <location evidence="4">Cytoplasm</location>
    </subcellularLocation>
</comment>
<keyword evidence="3 4" id="KW-0560">Oxidoreductase</keyword>
<evidence type="ECO:0000259" key="7">
    <source>
        <dbReference type="Pfam" id="PF03807"/>
    </source>
</evidence>
<dbReference type="SUPFAM" id="SSF48179">
    <property type="entry name" value="6-phosphogluconate dehydrogenase C-terminal domain-like"/>
    <property type="match status" value="1"/>
</dbReference>
<dbReference type="InterPro" id="IPR000304">
    <property type="entry name" value="Pyrroline-COOH_reductase"/>
</dbReference>
<dbReference type="PANTHER" id="PTHR11645:SF0">
    <property type="entry name" value="PYRROLINE-5-CARBOXYLATE REDUCTASE 3"/>
    <property type="match status" value="1"/>
</dbReference>
<reference evidence="9 10" key="1">
    <citation type="submission" date="2018-12" db="EMBL/GenBank/DDBJ databases">
        <title>Flammeovirga pectinis sp. nov., isolated from the gut of the Korean scallop, Patinopecten yessoensis.</title>
        <authorList>
            <person name="Bae J.-W."/>
            <person name="Jeong Y.-S."/>
            <person name="Kang W."/>
        </authorList>
    </citation>
    <scope>NUCLEOTIDE SEQUENCE [LARGE SCALE GENOMIC DNA]</scope>
    <source>
        <strain evidence="9 10">L12M1</strain>
    </source>
</reference>
<evidence type="ECO:0000256" key="3">
    <source>
        <dbReference type="ARBA" id="ARBA00023002"/>
    </source>
</evidence>
<dbReference type="GO" id="GO:0005737">
    <property type="term" value="C:cytoplasm"/>
    <property type="evidence" value="ECO:0007669"/>
    <property type="project" value="UniProtKB-SubCell"/>
</dbReference>
<keyword evidence="2 4" id="KW-0521">NADP</keyword>
<dbReference type="EC" id="1.5.1.2" evidence="4 5"/>
<dbReference type="AlphaFoldDB" id="A0A3S9P7R1"/>
<dbReference type="InterPro" id="IPR028939">
    <property type="entry name" value="P5C_Rdtase_cat_N"/>
</dbReference>
<evidence type="ECO:0000256" key="4">
    <source>
        <dbReference type="HAMAP-Rule" id="MF_01925"/>
    </source>
</evidence>
<dbReference type="Gene3D" id="3.40.50.720">
    <property type="entry name" value="NAD(P)-binding Rossmann-like Domain"/>
    <property type="match status" value="1"/>
</dbReference>
<evidence type="ECO:0000256" key="5">
    <source>
        <dbReference type="NCBIfam" id="TIGR00112"/>
    </source>
</evidence>
<sequence length="272" mass="28915">MKPSKITIIGGGNLGQAIAEGLIVSNYIDATNLTVTRRNISLLKKLSDKGVNVSNNNKEAVKNADLIILAIKPFQIKSIMEELQPELLPNQIVTSVVTGITLDDMSGVLGNNQPVFRSMPNTAIAIRESMTCIATVNGTQIQKDMLVNLFSQLGEAIIIDESLMSAATVLGACGIAYAMRFIRAASQGGIEIGFGAQVSQLIAAQTVKGAASLLMETGNHPEHEIDKVTTPKGCTIAGLNEMEHQGFSSSLIKGVKTSFKAIDVIADDFDKK</sequence>
<dbReference type="OrthoDB" id="9805754at2"/>
<feature type="domain" description="Pyrroline-5-carboxylate reductase catalytic N-terminal" evidence="7">
    <location>
        <begin position="5"/>
        <end position="98"/>
    </location>
</feature>
<dbReference type="Proteomes" id="UP000267268">
    <property type="component" value="Chromosome 1"/>
</dbReference>
<dbReference type="UniPathway" id="UPA00098">
    <property type="reaction ID" value="UER00361"/>
</dbReference>
<dbReference type="Pfam" id="PF14748">
    <property type="entry name" value="P5CR_dimer"/>
    <property type="match status" value="1"/>
</dbReference>
<dbReference type="SUPFAM" id="SSF51735">
    <property type="entry name" value="NAD(P)-binding Rossmann-fold domains"/>
    <property type="match status" value="1"/>
</dbReference>
<dbReference type="Pfam" id="PF03807">
    <property type="entry name" value="F420_oxidored"/>
    <property type="match status" value="1"/>
</dbReference>
<evidence type="ECO:0000259" key="8">
    <source>
        <dbReference type="Pfam" id="PF14748"/>
    </source>
</evidence>
<comment type="similarity">
    <text evidence="1 4">Belongs to the pyrroline-5-carboxylate reductase family.</text>
</comment>
<dbReference type="InterPro" id="IPR029036">
    <property type="entry name" value="P5CR_dimer"/>
</dbReference>
<organism evidence="9 10">
    <name type="scientific">Flammeovirga pectinis</name>
    <dbReference type="NCBI Taxonomy" id="2494373"/>
    <lineage>
        <taxon>Bacteria</taxon>
        <taxon>Pseudomonadati</taxon>
        <taxon>Bacteroidota</taxon>
        <taxon>Cytophagia</taxon>
        <taxon>Cytophagales</taxon>
        <taxon>Flammeovirgaceae</taxon>
        <taxon>Flammeovirga</taxon>
    </lineage>
</organism>
<accession>A0A3S9P7R1</accession>
<dbReference type="NCBIfam" id="TIGR00112">
    <property type="entry name" value="proC"/>
    <property type="match status" value="1"/>
</dbReference>
<evidence type="ECO:0000313" key="9">
    <source>
        <dbReference type="EMBL" id="AZQ64248.1"/>
    </source>
</evidence>
<comment type="pathway">
    <text evidence="4">Amino-acid biosynthesis; L-proline biosynthesis; L-proline from L-glutamate 5-semialdehyde: step 1/1.</text>
</comment>
<keyword evidence="4" id="KW-0028">Amino-acid biosynthesis</keyword>
<dbReference type="PANTHER" id="PTHR11645">
    <property type="entry name" value="PYRROLINE-5-CARBOXYLATE REDUCTASE"/>
    <property type="match status" value="1"/>
</dbReference>
<dbReference type="InterPro" id="IPR008927">
    <property type="entry name" value="6-PGluconate_DH-like_C_sf"/>
</dbReference>
<feature type="binding site" evidence="6">
    <location>
        <begin position="70"/>
        <end position="73"/>
    </location>
    <ligand>
        <name>NADP(+)</name>
        <dbReference type="ChEBI" id="CHEBI:58349"/>
    </ligand>
</feature>
<evidence type="ECO:0000256" key="1">
    <source>
        <dbReference type="ARBA" id="ARBA00005525"/>
    </source>
</evidence>
<keyword evidence="4" id="KW-0963">Cytoplasm</keyword>
<comment type="function">
    <text evidence="4">Catalyzes the reduction of 1-pyrroline-5-carboxylate (PCA) to L-proline.</text>
</comment>
<keyword evidence="4" id="KW-0641">Proline biosynthesis</keyword>
<name>A0A3S9P7R1_9BACT</name>
<dbReference type="KEGG" id="fll:EI427_19120"/>
<feature type="binding site" evidence="6">
    <location>
        <position position="57"/>
    </location>
    <ligand>
        <name>NADPH</name>
        <dbReference type="ChEBI" id="CHEBI:57783"/>
    </ligand>
</feature>
<proteinExistence type="inferred from homology"/>
<dbReference type="HAMAP" id="MF_01925">
    <property type="entry name" value="P5C_reductase"/>
    <property type="match status" value="1"/>
</dbReference>
<dbReference type="GO" id="GO:0055129">
    <property type="term" value="P:L-proline biosynthetic process"/>
    <property type="evidence" value="ECO:0007669"/>
    <property type="project" value="UniProtKB-UniRule"/>
</dbReference>
<feature type="binding site" evidence="6">
    <location>
        <begin position="9"/>
        <end position="14"/>
    </location>
    <ligand>
        <name>NADP(+)</name>
        <dbReference type="ChEBI" id="CHEBI:58349"/>
    </ligand>
</feature>
<dbReference type="Gene3D" id="1.10.3730.10">
    <property type="entry name" value="ProC C-terminal domain-like"/>
    <property type="match status" value="1"/>
</dbReference>
<dbReference type="InterPro" id="IPR036291">
    <property type="entry name" value="NAD(P)-bd_dom_sf"/>
</dbReference>
<comment type="catalytic activity">
    <reaction evidence="4">
        <text>L-proline + NAD(+) = (S)-1-pyrroline-5-carboxylate + NADH + 2 H(+)</text>
        <dbReference type="Rhea" id="RHEA:14105"/>
        <dbReference type="ChEBI" id="CHEBI:15378"/>
        <dbReference type="ChEBI" id="CHEBI:17388"/>
        <dbReference type="ChEBI" id="CHEBI:57540"/>
        <dbReference type="ChEBI" id="CHEBI:57945"/>
        <dbReference type="ChEBI" id="CHEBI:60039"/>
        <dbReference type="EC" id="1.5.1.2"/>
    </reaction>
</comment>
<dbReference type="GO" id="GO:0004735">
    <property type="term" value="F:pyrroline-5-carboxylate reductase activity"/>
    <property type="evidence" value="ECO:0007669"/>
    <property type="project" value="UniProtKB-UniRule"/>
</dbReference>
<evidence type="ECO:0000256" key="6">
    <source>
        <dbReference type="PIRSR" id="PIRSR000193-1"/>
    </source>
</evidence>
<feature type="domain" description="Pyrroline-5-carboxylate reductase dimerisation" evidence="8">
    <location>
        <begin position="161"/>
        <end position="260"/>
    </location>
</feature>
<dbReference type="RefSeq" id="WP_126617745.1">
    <property type="nucleotide sequence ID" value="NZ_CP034562.1"/>
</dbReference>
<keyword evidence="10" id="KW-1185">Reference proteome</keyword>
<comment type="catalytic activity">
    <reaction evidence="4">
        <text>L-proline + NADP(+) = (S)-1-pyrroline-5-carboxylate + NADPH + 2 H(+)</text>
        <dbReference type="Rhea" id="RHEA:14109"/>
        <dbReference type="ChEBI" id="CHEBI:15378"/>
        <dbReference type="ChEBI" id="CHEBI:17388"/>
        <dbReference type="ChEBI" id="CHEBI:57783"/>
        <dbReference type="ChEBI" id="CHEBI:58349"/>
        <dbReference type="ChEBI" id="CHEBI:60039"/>
        <dbReference type="EC" id="1.5.1.2"/>
    </reaction>
</comment>
<evidence type="ECO:0000256" key="2">
    <source>
        <dbReference type="ARBA" id="ARBA00022857"/>
    </source>
</evidence>
<dbReference type="PIRSF" id="PIRSF000193">
    <property type="entry name" value="Pyrrol-5-carb_rd"/>
    <property type="match status" value="1"/>
</dbReference>